<dbReference type="InterPro" id="IPR000818">
    <property type="entry name" value="TEA/ATTS_dom"/>
</dbReference>
<dbReference type="PROSITE" id="PS51088">
    <property type="entry name" value="TEA_2"/>
    <property type="match status" value="1"/>
</dbReference>
<feature type="domain" description="TEA" evidence="4">
    <location>
        <begin position="35"/>
        <end position="123"/>
    </location>
</feature>
<dbReference type="Proteomes" id="UP001148786">
    <property type="component" value="Unassembled WGS sequence"/>
</dbReference>
<evidence type="ECO:0000259" key="4">
    <source>
        <dbReference type="PROSITE" id="PS51088"/>
    </source>
</evidence>
<dbReference type="EMBL" id="JANKHO010002813">
    <property type="protein sequence ID" value="KAJ3488572.1"/>
    <property type="molecule type" value="Genomic_DNA"/>
</dbReference>
<comment type="caution">
    <text evidence="5">The sequence shown here is derived from an EMBL/GenBank/DDBJ whole genome shotgun (WGS) entry which is preliminary data.</text>
</comment>
<accession>A0A9W8JLL1</accession>
<comment type="similarity">
    <text evidence="1">Belongs to the TEC1 family.</text>
</comment>
<dbReference type="AlphaFoldDB" id="A0A9W8JLL1"/>
<evidence type="ECO:0000256" key="3">
    <source>
        <dbReference type="SAM" id="MobiDB-lite"/>
    </source>
</evidence>
<dbReference type="OrthoDB" id="10006572at2759"/>
<feature type="compositionally biased region" description="Basic and acidic residues" evidence="3">
    <location>
        <begin position="71"/>
        <end position="81"/>
    </location>
</feature>
<protein>
    <recommendedName>
        <fullName evidence="4">TEA domain-containing protein</fullName>
    </recommendedName>
</protein>
<dbReference type="Gene3D" id="6.10.20.40">
    <property type="entry name" value="TEA/ATTS domain"/>
    <property type="match status" value="1"/>
</dbReference>
<dbReference type="InterPro" id="IPR038096">
    <property type="entry name" value="TEA/ATTS_sf"/>
</dbReference>
<feature type="region of interest" description="Disordered" evidence="3">
    <location>
        <begin position="46"/>
        <end position="81"/>
    </location>
</feature>
<evidence type="ECO:0000313" key="6">
    <source>
        <dbReference type="Proteomes" id="UP001148786"/>
    </source>
</evidence>
<name>A0A9W8JLL1_9AGAR</name>
<organism evidence="5 6">
    <name type="scientific">Agrocybe chaxingu</name>
    <dbReference type="NCBI Taxonomy" id="84603"/>
    <lineage>
        <taxon>Eukaryota</taxon>
        <taxon>Fungi</taxon>
        <taxon>Dikarya</taxon>
        <taxon>Basidiomycota</taxon>
        <taxon>Agaricomycotina</taxon>
        <taxon>Agaricomycetes</taxon>
        <taxon>Agaricomycetidae</taxon>
        <taxon>Agaricales</taxon>
        <taxon>Agaricineae</taxon>
        <taxon>Strophariaceae</taxon>
        <taxon>Agrocybe</taxon>
    </lineage>
</organism>
<sequence length="125" mass="13837">MASQSPPSSVESSPDARPATRLAALDQFKCPPLPNPRTHDVFQSIVKGRKSGKHYAGARSCGPPSSKPHSSKPDDSRETRLLGRFPMRNRFISDWIYEKTGKRRTAKQVGSRLQQLRDTCGGETT</sequence>
<dbReference type="Pfam" id="PF01285">
    <property type="entry name" value="TEA"/>
    <property type="match status" value="1"/>
</dbReference>
<reference evidence="5" key="1">
    <citation type="submission" date="2022-07" db="EMBL/GenBank/DDBJ databases">
        <title>Genome Sequence of Agrocybe chaxingu.</title>
        <authorList>
            <person name="Buettner E."/>
        </authorList>
    </citation>
    <scope>NUCLEOTIDE SEQUENCE</scope>
    <source>
        <strain evidence="5">MP-N11</strain>
    </source>
</reference>
<proteinExistence type="inferred from homology"/>
<keyword evidence="6" id="KW-1185">Reference proteome</keyword>
<evidence type="ECO:0000256" key="2">
    <source>
        <dbReference type="PROSITE-ProRule" id="PRU00505"/>
    </source>
</evidence>
<feature type="DNA-binding region" description="TEA" evidence="2">
    <location>
        <begin position="35"/>
        <end position="123"/>
    </location>
</feature>
<evidence type="ECO:0000313" key="5">
    <source>
        <dbReference type="EMBL" id="KAJ3488572.1"/>
    </source>
</evidence>
<gene>
    <name evidence="5" type="ORF">NLJ89_g11602</name>
</gene>
<evidence type="ECO:0000256" key="1">
    <source>
        <dbReference type="ARBA" id="ARBA00008421"/>
    </source>
</evidence>
<dbReference type="GO" id="GO:0003700">
    <property type="term" value="F:DNA-binding transcription factor activity"/>
    <property type="evidence" value="ECO:0007669"/>
    <property type="project" value="InterPro"/>
</dbReference>